<sequence length="148" mass="17241">MDRILSPIKQRITFYLENQGVKKSDFYKKTGISPSNFKGTGAKSELGGDKIVKIVTIFEDISPEWLLTGKGEMLKIDNYTPSPKALLQSENLNFIIKYLVDNNKELMEKELFRKYIEGNIKFLELEKEKLKYDEEMQKLKDVIVKKLK</sequence>
<evidence type="ECO:0000313" key="1">
    <source>
        <dbReference type="EMBL" id="MBL0684324.1"/>
    </source>
</evidence>
<dbReference type="AlphaFoldDB" id="A0A937D6E8"/>
<keyword evidence="2" id="KW-1185">Reference proteome</keyword>
<organism evidence="1 2">
    <name type="scientific">Aquimarina mytili</name>
    <dbReference type="NCBI Taxonomy" id="874423"/>
    <lineage>
        <taxon>Bacteria</taxon>
        <taxon>Pseudomonadati</taxon>
        <taxon>Bacteroidota</taxon>
        <taxon>Flavobacteriia</taxon>
        <taxon>Flavobacteriales</taxon>
        <taxon>Flavobacteriaceae</taxon>
        <taxon>Aquimarina</taxon>
    </lineage>
</organism>
<reference evidence="1" key="1">
    <citation type="submission" date="2021-01" db="EMBL/GenBank/DDBJ databases">
        <authorList>
            <person name="Zhong Y.L."/>
        </authorList>
    </citation>
    <scope>NUCLEOTIDE SEQUENCE</scope>
    <source>
        <strain evidence="1">KCTC 23302</strain>
    </source>
</reference>
<dbReference type="InterPro" id="IPR010982">
    <property type="entry name" value="Lambda_DNA-bd_dom_sf"/>
</dbReference>
<dbReference type="Proteomes" id="UP000651057">
    <property type="component" value="Unassembled WGS sequence"/>
</dbReference>
<accession>A0A937D6E8</accession>
<dbReference type="GO" id="GO:0003677">
    <property type="term" value="F:DNA binding"/>
    <property type="evidence" value="ECO:0007669"/>
    <property type="project" value="InterPro"/>
</dbReference>
<name>A0A937D6E8_9FLAO</name>
<gene>
    <name evidence="1" type="ORF">JJQ60_12415</name>
</gene>
<dbReference type="Gene3D" id="1.10.260.40">
    <property type="entry name" value="lambda repressor-like DNA-binding domains"/>
    <property type="match status" value="1"/>
</dbReference>
<evidence type="ECO:0008006" key="3">
    <source>
        <dbReference type="Google" id="ProtNLM"/>
    </source>
</evidence>
<evidence type="ECO:0000313" key="2">
    <source>
        <dbReference type="Proteomes" id="UP000651057"/>
    </source>
</evidence>
<protein>
    <recommendedName>
        <fullName evidence="3">HTH cro/C1-type domain-containing protein</fullName>
    </recommendedName>
</protein>
<proteinExistence type="predicted"/>
<dbReference type="EMBL" id="JAERQJ010000004">
    <property type="protein sequence ID" value="MBL0684324.1"/>
    <property type="molecule type" value="Genomic_DNA"/>
</dbReference>
<comment type="caution">
    <text evidence="1">The sequence shown here is derived from an EMBL/GenBank/DDBJ whole genome shotgun (WGS) entry which is preliminary data.</text>
</comment>
<dbReference type="RefSeq" id="WP_201920285.1">
    <property type="nucleotide sequence ID" value="NZ_BAABAX010000003.1"/>
</dbReference>